<dbReference type="AlphaFoldDB" id="N9TWU4"/>
<keyword evidence="6" id="KW-0448">Lipopolysaccharide biosynthesis</keyword>
<evidence type="ECO:0000256" key="2">
    <source>
        <dbReference type="ARBA" id="ARBA00022519"/>
    </source>
</evidence>
<protein>
    <recommendedName>
        <fullName evidence="6">Lipid A biosynthesis acyltransferase</fullName>
        <ecNumber evidence="6">2.3.1.243</ecNumber>
    </recommendedName>
    <alternativeName>
        <fullName evidence="6">Kdo(2)-lauroyl-lipid IV(A) acyltransferase</fullName>
    </alternativeName>
</protein>
<dbReference type="PANTHER" id="PTHR30606:SF4">
    <property type="entry name" value="LIPID A BIOSYNTHESIS MYRISTOYLTRANSFERASE"/>
    <property type="match status" value="1"/>
</dbReference>
<keyword evidence="1 6" id="KW-1003">Cell membrane</keyword>
<comment type="caution">
    <text evidence="7">The sequence shown here is derived from an EMBL/GenBank/DDBJ whole genome shotgun (WGS) entry which is preliminary data.</text>
</comment>
<dbReference type="InterPro" id="IPR004960">
    <property type="entry name" value="LipA_acyltrans"/>
</dbReference>
<keyword evidence="3 6" id="KW-0808">Transferase</keyword>
<dbReference type="Pfam" id="PF03279">
    <property type="entry name" value="Lip_A_acyltrans"/>
    <property type="match status" value="1"/>
</dbReference>
<dbReference type="GO" id="GO:0016747">
    <property type="term" value="F:acyltransferase activity, transferring groups other than amino-acyl groups"/>
    <property type="evidence" value="ECO:0007669"/>
    <property type="project" value="InterPro"/>
</dbReference>
<gene>
    <name evidence="6" type="primary">lpxM</name>
    <name evidence="7" type="ORF">G114_17479</name>
</gene>
<dbReference type="OrthoDB" id="9803456at2"/>
<dbReference type="PATRIC" id="fig|1268237.3.peg.3432"/>
<dbReference type="GO" id="GO:0009276">
    <property type="term" value="C:Gram-negative-bacterium-type cell wall"/>
    <property type="evidence" value="ECO:0007669"/>
    <property type="project" value="InterPro"/>
</dbReference>
<keyword evidence="5 6" id="KW-0012">Acyltransferase</keyword>
<comment type="pathway">
    <text evidence="6">Glycolipid biosynthesis; KDO(2)-lipid A biosynthesis; KDO(2)-lipid A from CMP-3-deoxy-D-manno-octulosonate and lipid IV(A): step 4/4.</text>
</comment>
<proteinExistence type="inferred from homology"/>
<evidence type="ECO:0000313" key="7">
    <source>
        <dbReference type="EMBL" id="ENY70599.1"/>
    </source>
</evidence>
<dbReference type="PIRSF" id="PIRSF026649">
    <property type="entry name" value="MsbB"/>
    <property type="match status" value="1"/>
</dbReference>
<keyword evidence="6" id="KW-0812">Transmembrane</keyword>
<dbReference type="UniPathway" id="UPA00030"/>
<evidence type="ECO:0000256" key="6">
    <source>
        <dbReference type="HAMAP-Rule" id="MF_01944"/>
    </source>
</evidence>
<keyword evidence="8" id="KW-1185">Reference proteome</keyword>
<comment type="subcellular location">
    <subcellularLocation>
        <location evidence="6">Cell inner membrane</location>
        <topology evidence="6">Single-pass membrane protein</topology>
    </subcellularLocation>
</comment>
<reference evidence="7 8" key="1">
    <citation type="journal article" date="2013" name="Genome Announc.">
        <title>Draft Genome Sequence of the Aeromonas diversa Type Strain.</title>
        <authorList>
            <person name="Farfan M."/>
            <person name="Spataro N."/>
            <person name="Sanglas A."/>
            <person name="Albarral V."/>
            <person name="Loren J.G."/>
            <person name="Bosch E."/>
            <person name="Fuste M.C."/>
        </authorList>
    </citation>
    <scope>NUCLEOTIDE SEQUENCE [LARGE SCALE GENOMIC DNA]</scope>
    <source>
        <strain evidence="7 8">2478-85</strain>
    </source>
</reference>
<dbReference type="GO" id="GO:0009103">
    <property type="term" value="P:lipopolysaccharide biosynthetic process"/>
    <property type="evidence" value="ECO:0007669"/>
    <property type="project" value="UniProtKB-UniRule"/>
</dbReference>
<comment type="function">
    <text evidence="6">Catalyzes the transfer of an acyl chain from an acyl-[acyl-carrier-protein] (ACP) to a Kdo(2)-(acyl)-lipid IV(A) to form a Kdo(2)-lipid A.</text>
</comment>
<dbReference type="HAMAP" id="MF_01944">
    <property type="entry name" value="Lipid_A_LpxM"/>
    <property type="match status" value="1"/>
</dbReference>
<evidence type="ECO:0000256" key="4">
    <source>
        <dbReference type="ARBA" id="ARBA00023136"/>
    </source>
</evidence>
<dbReference type="EMBL" id="APVG01000065">
    <property type="protein sequence ID" value="ENY70599.1"/>
    <property type="molecule type" value="Genomic_DNA"/>
</dbReference>
<evidence type="ECO:0000256" key="1">
    <source>
        <dbReference type="ARBA" id="ARBA00022475"/>
    </source>
</evidence>
<dbReference type="EC" id="2.3.1.243" evidence="6"/>
<comment type="pathway">
    <text evidence="6">Bacterial outer membrane biogenesis; lipopolysaccharide biosynthesis.</text>
</comment>
<comment type="catalytic activity">
    <reaction evidence="6">
        <text>an alpha-Kdo-(2-&gt;4)-alpha-Kdo-(2-&gt;6)-(acyl)-lipid IVA + a fatty acyl-[ACP] = an alpha-Kdo-(2-&gt;4)-alpha-Kdo-(2-&gt;6)-lipid A + holo-[ACP]</text>
        <dbReference type="Rhea" id="RHEA:69400"/>
        <dbReference type="Rhea" id="RHEA-COMP:9685"/>
        <dbReference type="Rhea" id="RHEA-COMP:14125"/>
        <dbReference type="ChEBI" id="CHEBI:64479"/>
        <dbReference type="ChEBI" id="CHEBI:138651"/>
        <dbReference type="ChEBI" id="CHEBI:176430"/>
        <dbReference type="ChEBI" id="CHEBI:176431"/>
        <dbReference type="EC" id="2.3.1.243"/>
    </reaction>
</comment>
<dbReference type="PANTHER" id="PTHR30606">
    <property type="entry name" value="LIPID A BIOSYNTHESIS LAUROYL ACYLTRANSFERASE"/>
    <property type="match status" value="1"/>
</dbReference>
<dbReference type="InterPro" id="IPR011921">
    <property type="entry name" value="Lipid_A_MsbB"/>
</dbReference>
<keyword evidence="4 6" id="KW-0472">Membrane</keyword>
<dbReference type="eggNOG" id="COG1560">
    <property type="taxonomic scope" value="Bacteria"/>
</dbReference>
<accession>N9TWU4</accession>
<keyword evidence="6" id="KW-1133">Transmembrane helix</keyword>
<dbReference type="RefSeq" id="WP_005360598.1">
    <property type="nucleotide sequence ID" value="NZ_APVG01000065.1"/>
</dbReference>
<evidence type="ECO:0000256" key="3">
    <source>
        <dbReference type="ARBA" id="ARBA00022679"/>
    </source>
</evidence>
<sequence>MSQLDPVFDHSFRRELLHPKHWGAWLGVGVLRLMGYLPPRVRDLLGDALAPLLVRLSKKQCYIARTNLEICFPQLSVDEREALLHKSVRVGIKTFAGFGELSVRSPGYLESRTRVVGWEHVERAKEAGQSVIFVVPHTWAIDFCGRIIDNRHLLSMSTMMKSAKSAVFDRYINRERGRNGAKIYERSAGLKPIIKHLKQPGCGFYYLPDQDHGREASLFVPFFGMDKATLPALPRLCKLTGARPLMLLAAYDEVSRHYQLVIEPLPEPYPSEDVAHDTLVMNQAVESLLTRYPEQYMWFLKIFHTRPDTDEGFYEAVIHRMRGYIKD</sequence>
<comment type="similarity">
    <text evidence="6">Belongs to the LpxL/LpxM/LpxP family. LpxM subfamily.</text>
</comment>
<evidence type="ECO:0000313" key="8">
    <source>
        <dbReference type="Proteomes" id="UP000023775"/>
    </source>
</evidence>
<dbReference type="Proteomes" id="UP000023775">
    <property type="component" value="Unassembled WGS sequence"/>
</dbReference>
<evidence type="ECO:0000256" key="5">
    <source>
        <dbReference type="ARBA" id="ARBA00023315"/>
    </source>
</evidence>
<dbReference type="GO" id="GO:0005886">
    <property type="term" value="C:plasma membrane"/>
    <property type="evidence" value="ECO:0007669"/>
    <property type="project" value="UniProtKB-SubCell"/>
</dbReference>
<dbReference type="UniPathway" id="UPA00360">
    <property type="reaction ID" value="UER00486"/>
</dbReference>
<name>N9TWU4_9GAMM</name>
<dbReference type="GO" id="GO:0036104">
    <property type="term" value="P:Kdo2-lipid A biosynthetic process"/>
    <property type="evidence" value="ECO:0007669"/>
    <property type="project" value="UniProtKB-UniRule"/>
</dbReference>
<dbReference type="CDD" id="cd07984">
    <property type="entry name" value="LPLAT_LABLAT-like"/>
    <property type="match status" value="1"/>
</dbReference>
<feature type="short sequence motif" description="HXXXXD motif" evidence="6">
    <location>
        <begin position="137"/>
        <end position="142"/>
    </location>
</feature>
<organism evidence="7 8">
    <name type="scientific">Aeromonas diversa CDC 2478-85</name>
    <dbReference type="NCBI Taxonomy" id="1268237"/>
    <lineage>
        <taxon>Bacteria</taxon>
        <taxon>Pseudomonadati</taxon>
        <taxon>Pseudomonadota</taxon>
        <taxon>Gammaproteobacteria</taxon>
        <taxon>Aeromonadales</taxon>
        <taxon>Aeromonadaceae</taxon>
        <taxon>Aeromonas</taxon>
    </lineage>
</organism>
<keyword evidence="2 6" id="KW-0997">Cell inner membrane</keyword>